<reference evidence="3 4" key="1">
    <citation type="submission" date="2020-02" db="EMBL/GenBank/DDBJ databases">
        <title>Full genome sequence of Nocardioides sp. R-3366.</title>
        <authorList>
            <person name="Im W.-T."/>
        </authorList>
    </citation>
    <scope>NUCLEOTIDE SEQUENCE [LARGE SCALE GENOMIC DNA]</scope>
    <source>
        <strain evidence="3 4">R-3366</strain>
    </source>
</reference>
<gene>
    <name evidence="3" type="ORF">G5V58_23575</name>
</gene>
<dbReference type="InterPro" id="IPR013783">
    <property type="entry name" value="Ig-like_fold"/>
</dbReference>
<feature type="chain" id="PRO_5026214291" description="CARDB domain-containing protein" evidence="1">
    <location>
        <begin position="25"/>
        <end position="372"/>
    </location>
</feature>
<evidence type="ECO:0000256" key="1">
    <source>
        <dbReference type="SAM" id="SignalP"/>
    </source>
</evidence>
<dbReference type="RefSeq" id="WP_165237801.1">
    <property type="nucleotide sequence ID" value="NZ_CP049257.1"/>
</dbReference>
<sequence length="372" mass="38792">MLRRLFTLLVVAALGLAATGTAVAAGGGHRHRADLSVQGGSVTLSGTTLAGSFRVKAKRSARAKATTAALHVRAGGRDVVAGSFAVKAVRPGRTRTVSVSVPLPASLPAGPAQLVACADEGRRLRERSETNNCRAVGTITVPTVSSVPNDPIAFEPDTVLQLSSGVTDYWLTVPPSYDASHQTPTTLFVWLHGCGGEGRYDIYDVSPGGAAQSWIALSVGGTEGGCWDVDTDGAKVSAAIASVKTHFNIDPRAVVLGGYSSGGDLAYRTAFYDARSFAGVLAENTSPFRDTGSSASQSIAAASWRFNVVQLAHLQDDTYDIATVRQETGVLEAAGFPVTLVERPGKHYDAGTVPDLQSVLLPYLRAGWRAPA</sequence>
<dbReference type="GO" id="GO:0005975">
    <property type="term" value="P:carbohydrate metabolic process"/>
    <property type="evidence" value="ECO:0007669"/>
    <property type="project" value="UniProtKB-ARBA"/>
</dbReference>
<accession>A0A6G6WJB4</accession>
<proteinExistence type="predicted"/>
<keyword evidence="1" id="KW-0732">Signal</keyword>
<dbReference type="InterPro" id="IPR029058">
    <property type="entry name" value="AB_hydrolase_fold"/>
</dbReference>
<dbReference type="SUPFAM" id="SSF53474">
    <property type="entry name" value="alpha/beta-Hydrolases"/>
    <property type="match status" value="1"/>
</dbReference>
<dbReference type="AlphaFoldDB" id="A0A6G6WJB4"/>
<evidence type="ECO:0000259" key="2">
    <source>
        <dbReference type="Pfam" id="PF07705"/>
    </source>
</evidence>
<evidence type="ECO:0000313" key="4">
    <source>
        <dbReference type="Proteomes" id="UP000502996"/>
    </source>
</evidence>
<dbReference type="Gene3D" id="3.40.50.1820">
    <property type="entry name" value="alpha/beta hydrolase"/>
    <property type="match status" value="1"/>
</dbReference>
<dbReference type="Gene3D" id="2.60.40.10">
    <property type="entry name" value="Immunoglobulins"/>
    <property type="match status" value="1"/>
</dbReference>
<evidence type="ECO:0000313" key="3">
    <source>
        <dbReference type="EMBL" id="QIG45334.1"/>
    </source>
</evidence>
<dbReference type="KEGG" id="nano:G5V58_23575"/>
<keyword evidence="4" id="KW-1185">Reference proteome</keyword>
<dbReference type="Pfam" id="PF07705">
    <property type="entry name" value="CARDB"/>
    <property type="match status" value="1"/>
</dbReference>
<dbReference type="EMBL" id="CP049257">
    <property type="protein sequence ID" value="QIG45334.1"/>
    <property type="molecule type" value="Genomic_DNA"/>
</dbReference>
<name>A0A6G6WJB4_9ACTN</name>
<organism evidence="3 4">
    <name type="scientific">Nocardioides anomalus</name>
    <dbReference type="NCBI Taxonomy" id="2712223"/>
    <lineage>
        <taxon>Bacteria</taxon>
        <taxon>Bacillati</taxon>
        <taxon>Actinomycetota</taxon>
        <taxon>Actinomycetes</taxon>
        <taxon>Propionibacteriales</taxon>
        <taxon>Nocardioidaceae</taxon>
        <taxon>Nocardioides</taxon>
    </lineage>
</organism>
<dbReference type="InterPro" id="IPR011635">
    <property type="entry name" value="CARDB"/>
</dbReference>
<feature type="domain" description="CARDB" evidence="2">
    <location>
        <begin position="63"/>
        <end position="135"/>
    </location>
</feature>
<dbReference type="Proteomes" id="UP000502996">
    <property type="component" value="Chromosome"/>
</dbReference>
<protein>
    <recommendedName>
        <fullName evidence="2">CARDB domain-containing protein</fullName>
    </recommendedName>
</protein>
<feature type="signal peptide" evidence="1">
    <location>
        <begin position="1"/>
        <end position="24"/>
    </location>
</feature>